<dbReference type="InterPro" id="IPR007627">
    <property type="entry name" value="RNA_pol_sigma70_r2"/>
</dbReference>
<dbReference type="InterPro" id="IPR039425">
    <property type="entry name" value="RNA_pol_sigma-70-like"/>
</dbReference>
<reference evidence="8 9" key="1">
    <citation type="submission" date="2017-05" db="EMBL/GenBank/DDBJ databases">
        <title>Butyricicoccus porcorum sp. nov. a butyrate-producing bacterium from the swine intestinal tract.</title>
        <authorList>
            <person name="Trachsel J."/>
            <person name="Humphrey S."/>
            <person name="Allen H.K."/>
        </authorList>
    </citation>
    <scope>NUCLEOTIDE SEQUENCE [LARGE SCALE GENOMIC DNA]</scope>
    <source>
        <strain evidence="8">BB10</strain>
    </source>
</reference>
<dbReference type="NCBIfam" id="TIGR02937">
    <property type="entry name" value="sigma70-ECF"/>
    <property type="match status" value="1"/>
</dbReference>
<dbReference type="InterPro" id="IPR014284">
    <property type="entry name" value="RNA_pol_sigma-70_dom"/>
</dbReference>
<sequence length="161" mass="18726">MNIGQIYEDYFLDVYKYVRGLSASDMVAEEITQETFFRAMRSLDSFRGDCDVRVWLCRIARNCYFTYLKKQKHVTGNETDFDLMPDVTDIEQQLVDKDCAFAVHQALHALPEPYREVFTLRVFGELSFSQIGALFGKTDHWACVTYHRARQKIQKQTGGIS</sequence>
<evidence type="ECO:0000313" key="9">
    <source>
        <dbReference type="Proteomes" id="UP000194903"/>
    </source>
</evidence>
<dbReference type="PANTHER" id="PTHR43133">
    <property type="entry name" value="RNA POLYMERASE ECF-TYPE SIGMA FACTO"/>
    <property type="match status" value="1"/>
</dbReference>
<dbReference type="GO" id="GO:0003677">
    <property type="term" value="F:DNA binding"/>
    <property type="evidence" value="ECO:0007669"/>
    <property type="project" value="UniProtKB-KW"/>
</dbReference>
<dbReference type="SUPFAM" id="SSF88659">
    <property type="entry name" value="Sigma3 and sigma4 domains of RNA polymerase sigma factors"/>
    <property type="match status" value="1"/>
</dbReference>
<comment type="caution">
    <text evidence="8">The sequence shown here is derived from an EMBL/GenBank/DDBJ whole genome shotgun (WGS) entry which is preliminary data.</text>
</comment>
<dbReference type="Gene3D" id="1.10.1740.10">
    <property type="match status" value="1"/>
</dbReference>
<dbReference type="Gene3D" id="1.10.10.10">
    <property type="entry name" value="Winged helix-like DNA-binding domain superfamily/Winged helix DNA-binding domain"/>
    <property type="match status" value="1"/>
</dbReference>
<feature type="domain" description="RNA polymerase sigma factor 70 region 4 type 2" evidence="7">
    <location>
        <begin position="102"/>
        <end position="153"/>
    </location>
</feature>
<evidence type="ECO:0000256" key="4">
    <source>
        <dbReference type="ARBA" id="ARBA00023125"/>
    </source>
</evidence>
<dbReference type="RefSeq" id="WP_087018761.1">
    <property type="nucleotide sequence ID" value="NZ_CP178353.1"/>
</dbReference>
<evidence type="ECO:0000256" key="3">
    <source>
        <dbReference type="ARBA" id="ARBA00023082"/>
    </source>
</evidence>
<evidence type="ECO:0000256" key="1">
    <source>
        <dbReference type="ARBA" id="ARBA00010641"/>
    </source>
</evidence>
<dbReference type="InterPro" id="IPR013249">
    <property type="entry name" value="RNA_pol_sigma70_r4_t2"/>
</dbReference>
<keyword evidence="9" id="KW-1185">Reference proteome</keyword>
<dbReference type="AlphaFoldDB" id="A0A252F3M5"/>
<dbReference type="Proteomes" id="UP000194903">
    <property type="component" value="Unassembled WGS sequence"/>
</dbReference>
<proteinExistence type="inferred from homology"/>
<comment type="similarity">
    <text evidence="1">Belongs to the sigma-70 factor family. ECF subfamily.</text>
</comment>
<dbReference type="CDD" id="cd06171">
    <property type="entry name" value="Sigma70_r4"/>
    <property type="match status" value="1"/>
</dbReference>
<dbReference type="OrthoDB" id="9795666at2"/>
<dbReference type="InterPro" id="IPR036388">
    <property type="entry name" value="WH-like_DNA-bd_sf"/>
</dbReference>
<evidence type="ECO:0000259" key="7">
    <source>
        <dbReference type="Pfam" id="PF08281"/>
    </source>
</evidence>
<dbReference type="SUPFAM" id="SSF88946">
    <property type="entry name" value="Sigma2 domain of RNA polymerase sigma factors"/>
    <property type="match status" value="1"/>
</dbReference>
<dbReference type="EMBL" id="NHOC01000005">
    <property type="protein sequence ID" value="OUM20395.1"/>
    <property type="molecule type" value="Genomic_DNA"/>
</dbReference>
<dbReference type="GO" id="GO:0016987">
    <property type="term" value="F:sigma factor activity"/>
    <property type="evidence" value="ECO:0007669"/>
    <property type="project" value="UniProtKB-KW"/>
</dbReference>
<dbReference type="InterPro" id="IPR013324">
    <property type="entry name" value="RNA_pol_sigma_r3/r4-like"/>
</dbReference>
<keyword evidence="2" id="KW-0805">Transcription regulation</keyword>
<dbReference type="PANTHER" id="PTHR43133:SF8">
    <property type="entry name" value="RNA POLYMERASE SIGMA FACTOR HI_1459-RELATED"/>
    <property type="match status" value="1"/>
</dbReference>
<accession>A0A252F3M5</accession>
<feature type="domain" description="RNA polymerase sigma-70 region 2" evidence="6">
    <location>
        <begin position="7"/>
        <end position="72"/>
    </location>
</feature>
<keyword evidence="5" id="KW-0804">Transcription</keyword>
<dbReference type="Pfam" id="PF04542">
    <property type="entry name" value="Sigma70_r2"/>
    <property type="match status" value="1"/>
</dbReference>
<name>A0A252F3M5_9FIRM</name>
<evidence type="ECO:0000256" key="5">
    <source>
        <dbReference type="ARBA" id="ARBA00023163"/>
    </source>
</evidence>
<dbReference type="Pfam" id="PF08281">
    <property type="entry name" value="Sigma70_r4_2"/>
    <property type="match status" value="1"/>
</dbReference>
<gene>
    <name evidence="8" type="ORF">CBW42_06025</name>
</gene>
<keyword evidence="3" id="KW-0731">Sigma factor</keyword>
<organism evidence="8 9">
    <name type="scientific">Butyricicoccus porcorum</name>
    <dbReference type="NCBI Taxonomy" id="1945634"/>
    <lineage>
        <taxon>Bacteria</taxon>
        <taxon>Bacillati</taxon>
        <taxon>Bacillota</taxon>
        <taxon>Clostridia</taxon>
        <taxon>Eubacteriales</taxon>
        <taxon>Butyricicoccaceae</taxon>
        <taxon>Butyricicoccus</taxon>
    </lineage>
</organism>
<evidence type="ECO:0000313" key="8">
    <source>
        <dbReference type="EMBL" id="OUM20395.1"/>
    </source>
</evidence>
<dbReference type="GO" id="GO:0006352">
    <property type="term" value="P:DNA-templated transcription initiation"/>
    <property type="evidence" value="ECO:0007669"/>
    <property type="project" value="InterPro"/>
</dbReference>
<protein>
    <submittedName>
        <fullName evidence="8">RNA polymerase subunit sigma</fullName>
    </submittedName>
</protein>
<keyword evidence="4" id="KW-0238">DNA-binding</keyword>
<evidence type="ECO:0000259" key="6">
    <source>
        <dbReference type="Pfam" id="PF04542"/>
    </source>
</evidence>
<dbReference type="InterPro" id="IPR013325">
    <property type="entry name" value="RNA_pol_sigma_r2"/>
</dbReference>
<evidence type="ECO:0000256" key="2">
    <source>
        <dbReference type="ARBA" id="ARBA00023015"/>
    </source>
</evidence>